<protein>
    <submittedName>
        <fullName evidence="6">TetR/AcrR family transcriptional regulator</fullName>
    </submittedName>
</protein>
<dbReference type="GO" id="GO:0003677">
    <property type="term" value="F:DNA binding"/>
    <property type="evidence" value="ECO:0007669"/>
    <property type="project" value="UniProtKB-UniRule"/>
</dbReference>
<evidence type="ECO:0000313" key="6">
    <source>
        <dbReference type="EMBL" id="NGM85628.1"/>
    </source>
</evidence>
<dbReference type="InterPro" id="IPR036271">
    <property type="entry name" value="Tet_transcr_reg_TetR-rel_C_sf"/>
</dbReference>
<dbReference type="EMBL" id="JAAKGU010000021">
    <property type="protein sequence ID" value="NGM85628.1"/>
    <property type="molecule type" value="Genomic_DNA"/>
</dbReference>
<dbReference type="RefSeq" id="WP_165104133.1">
    <property type="nucleotide sequence ID" value="NZ_JAAKGU010000021.1"/>
</dbReference>
<dbReference type="InterPro" id="IPR011075">
    <property type="entry name" value="TetR_C"/>
</dbReference>
<accession>A0A6M1PSS5</accession>
<comment type="caution">
    <text evidence="6">The sequence shown here is derived from an EMBL/GenBank/DDBJ whole genome shotgun (WGS) entry which is preliminary data.</text>
</comment>
<dbReference type="Pfam" id="PF00440">
    <property type="entry name" value="TetR_N"/>
    <property type="match status" value="1"/>
</dbReference>
<name>A0A6M1PSS5_9BACL</name>
<dbReference type="SUPFAM" id="SSF48498">
    <property type="entry name" value="Tetracyclin repressor-like, C-terminal domain"/>
    <property type="match status" value="1"/>
</dbReference>
<sequence length="191" mass="21536">MARNKEFDVDAVLQKAMRLFWSQGYEKTSMKDLVETMGVHKRSMYDTFGDKHALFMQALERYHEKVSASLKTRVQDAASPKQAIRAIFDMVVSVRDIRPEGCLTVNTACELSLLDPEAAAKVSDYFAETEELLCELITQGQAIGEISAKHDPVQLSQYLFNALTGLRVLVKTTKDRQKLESIIDMTLAILD</sequence>
<dbReference type="Pfam" id="PF16925">
    <property type="entry name" value="TetR_C_13"/>
    <property type="match status" value="1"/>
</dbReference>
<feature type="domain" description="HTH tetR-type" evidence="5">
    <location>
        <begin position="6"/>
        <end position="66"/>
    </location>
</feature>
<evidence type="ECO:0000313" key="7">
    <source>
        <dbReference type="Proteomes" id="UP000480151"/>
    </source>
</evidence>
<dbReference type="AlphaFoldDB" id="A0A6M1PSS5"/>
<proteinExistence type="predicted"/>
<dbReference type="PROSITE" id="PS50977">
    <property type="entry name" value="HTH_TETR_2"/>
    <property type="match status" value="1"/>
</dbReference>
<keyword evidence="2 4" id="KW-0238">DNA-binding</keyword>
<dbReference type="PRINTS" id="PR00455">
    <property type="entry name" value="HTHTETR"/>
</dbReference>
<evidence type="ECO:0000256" key="4">
    <source>
        <dbReference type="PROSITE-ProRule" id="PRU00335"/>
    </source>
</evidence>
<dbReference type="PANTHER" id="PTHR47506">
    <property type="entry name" value="TRANSCRIPTIONAL REGULATORY PROTEIN"/>
    <property type="match status" value="1"/>
</dbReference>
<gene>
    <name evidence="6" type="ORF">G5B47_24830</name>
</gene>
<dbReference type="Gene3D" id="1.10.10.60">
    <property type="entry name" value="Homeodomain-like"/>
    <property type="match status" value="1"/>
</dbReference>
<keyword evidence="7" id="KW-1185">Reference proteome</keyword>
<keyword evidence="3" id="KW-0804">Transcription</keyword>
<organism evidence="6 7">
    <name type="scientific">Paenibacillus apii</name>
    <dbReference type="NCBI Taxonomy" id="1850370"/>
    <lineage>
        <taxon>Bacteria</taxon>
        <taxon>Bacillati</taxon>
        <taxon>Bacillota</taxon>
        <taxon>Bacilli</taxon>
        <taxon>Bacillales</taxon>
        <taxon>Paenibacillaceae</taxon>
        <taxon>Paenibacillus</taxon>
    </lineage>
</organism>
<evidence type="ECO:0000256" key="2">
    <source>
        <dbReference type="ARBA" id="ARBA00023125"/>
    </source>
</evidence>
<dbReference type="PANTHER" id="PTHR47506:SF1">
    <property type="entry name" value="HTH-TYPE TRANSCRIPTIONAL REGULATOR YJDC"/>
    <property type="match status" value="1"/>
</dbReference>
<keyword evidence="1" id="KW-0805">Transcription regulation</keyword>
<evidence type="ECO:0000256" key="3">
    <source>
        <dbReference type="ARBA" id="ARBA00023163"/>
    </source>
</evidence>
<evidence type="ECO:0000259" key="5">
    <source>
        <dbReference type="PROSITE" id="PS50977"/>
    </source>
</evidence>
<feature type="DNA-binding region" description="H-T-H motif" evidence="4">
    <location>
        <begin position="29"/>
        <end position="48"/>
    </location>
</feature>
<evidence type="ECO:0000256" key="1">
    <source>
        <dbReference type="ARBA" id="ARBA00023015"/>
    </source>
</evidence>
<dbReference type="InterPro" id="IPR001647">
    <property type="entry name" value="HTH_TetR"/>
</dbReference>
<reference evidence="6 7" key="1">
    <citation type="submission" date="2020-02" db="EMBL/GenBank/DDBJ databases">
        <authorList>
            <person name="Gao J."/>
            <person name="Sun J."/>
        </authorList>
    </citation>
    <scope>NUCLEOTIDE SEQUENCE [LARGE SCALE GENOMIC DNA]</scope>
    <source>
        <strain evidence="6 7">7124</strain>
    </source>
</reference>
<dbReference type="InterPro" id="IPR009057">
    <property type="entry name" value="Homeodomain-like_sf"/>
</dbReference>
<dbReference type="SUPFAM" id="SSF46689">
    <property type="entry name" value="Homeodomain-like"/>
    <property type="match status" value="1"/>
</dbReference>
<dbReference type="Proteomes" id="UP000480151">
    <property type="component" value="Unassembled WGS sequence"/>
</dbReference>
<dbReference type="Gene3D" id="1.10.357.10">
    <property type="entry name" value="Tetracycline Repressor, domain 2"/>
    <property type="match status" value="1"/>
</dbReference>